<name>A0A4P9VEJ6_9GAMM</name>
<evidence type="ECO:0000313" key="3">
    <source>
        <dbReference type="EMBL" id="RDH41584.1"/>
    </source>
</evidence>
<protein>
    <submittedName>
        <fullName evidence="2">Cobyrinic acid ac-diamide synthase</fullName>
    </submittedName>
</protein>
<dbReference type="EMBL" id="NDXW01000007">
    <property type="protein sequence ID" value="RDH41584.1"/>
    <property type="molecule type" value="Genomic_DNA"/>
</dbReference>
<dbReference type="SUPFAM" id="SSF52540">
    <property type="entry name" value="P-loop containing nucleoside triphosphate hydrolases"/>
    <property type="match status" value="1"/>
</dbReference>
<dbReference type="CDD" id="cd02042">
    <property type="entry name" value="ParAB_family"/>
    <property type="match status" value="1"/>
</dbReference>
<dbReference type="PANTHER" id="PTHR13696:SF96">
    <property type="entry name" value="COBQ_COBB_MIND_PARA NUCLEOTIDE BINDING DOMAIN-CONTAINING PROTEIN"/>
    <property type="match status" value="1"/>
</dbReference>
<keyword evidence="4" id="KW-1185">Reference proteome</keyword>
<dbReference type="InterPro" id="IPR002586">
    <property type="entry name" value="CobQ/CobB/MinD/ParA_Nub-bd_dom"/>
</dbReference>
<dbReference type="PANTHER" id="PTHR13696">
    <property type="entry name" value="P-LOOP CONTAINING NUCLEOSIDE TRIPHOSPHATE HYDROLASE"/>
    <property type="match status" value="1"/>
</dbReference>
<dbReference type="RefSeq" id="WP_094789783.1">
    <property type="nucleotide sequence ID" value="NZ_JAEVHG010000026.1"/>
</dbReference>
<dbReference type="PIRSF" id="PIRSF009320">
    <property type="entry name" value="Nuc_binding_HP_1000"/>
    <property type="match status" value="1"/>
</dbReference>
<organism evidence="2 4">
    <name type="scientific">Zooshikella ganghwensis</name>
    <dbReference type="NCBI Taxonomy" id="202772"/>
    <lineage>
        <taxon>Bacteria</taxon>
        <taxon>Pseudomonadati</taxon>
        <taxon>Pseudomonadota</taxon>
        <taxon>Gammaproteobacteria</taxon>
        <taxon>Oceanospirillales</taxon>
        <taxon>Zooshikellaceae</taxon>
        <taxon>Zooshikella</taxon>
    </lineage>
</organism>
<proteinExistence type="predicted"/>
<dbReference type="InterPro" id="IPR050678">
    <property type="entry name" value="DNA_Partitioning_ATPase"/>
</dbReference>
<evidence type="ECO:0000259" key="1">
    <source>
        <dbReference type="Pfam" id="PF01656"/>
    </source>
</evidence>
<dbReference type="Proteomes" id="UP000257039">
    <property type="component" value="Unassembled WGS sequence"/>
</dbReference>
<evidence type="ECO:0000313" key="4">
    <source>
        <dbReference type="Proteomes" id="UP000257039"/>
    </source>
</evidence>
<dbReference type="EMBL" id="NDXW01000008">
    <property type="protein sequence ID" value="RDH41478.1"/>
    <property type="molecule type" value="Genomic_DNA"/>
</dbReference>
<evidence type="ECO:0000313" key="2">
    <source>
        <dbReference type="EMBL" id="RDH41478.1"/>
    </source>
</evidence>
<reference evidence="2 4" key="1">
    <citation type="submission" date="2017-04" db="EMBL/GenBank/DDBJ databases">
        <title>Draft genome sequence of Zooshikella ganghwensis VG4 isolated from Red Sea sediments.</title>
        <authorList>
            <person name="Rehman Z."/>
            <person name="Alam I."/>
            <person name="Kamau A."/>
            <person name="Bajic V."/>
            <person name="Leiknes T."/>
        </authorList>
    </citation>
    <scope>NUCLEOTIDE SEQUENCE [LARGE SCALE GENOMIC DNA]</scope>
    <source>
        <strain evidence="2 4">VG4</strain>
    </source>
</reference>
<dbReference type="Gene3D" id="3.40.50.300">
    <property type="entry name" value="P-loop containing nucleotide triphosphate hydrolases"/>
    <property type="match status" value="1"/>
</dbReference>
<gene>
    <name evidence="3" type="ORF">B9G39_27950</name>
    <name evidence="2" type="ORF">B9G39_28085</name>
</gene>
<sequence length="216" mass="24312">MIILVGEEKGGVGKTTAAVNLAVWRAKQGRDVLLIDADPQPSASKWALRRSRAEAEPKIHCVQKTGDIYDSLFDLKDRYQDLIIDTGGRDSEELRSALLAADILLMPLKPSTFNLETTPHMLKLCSQASKMNRKLKCILFFNEVSTHHLSSEKRESIGLIQELPGIELVEILDECLYSRKAFRECEDSGLSVIEYKDEKAVFEMNRLAKKIFADAE</sequence>
<feature type="domain" description="CobQ/CobB/MinD/ParA nucleotide binding" evidence="1">
    <location>
        <begin position="4"/>
        <end position="149"/>
    </location>
</feature>
<dbReference type="Pfam" id="PF01656">
    <property type="entry name" value="CbiA"/>
    <property type="match status" value="1"/>
</dbReference>
<dbReference type="AlphaFoldDB" id="A0A4P9VEJ6"/>
<comment type="caution">
    <text evidence="2">The sequence shown here is derived from an EMBL/GenBank/DDBJ whole genome shotgun (WGS) entry which is preliminary data.</text>
</comment>
<dbReference type="InterPro" id="IPR027417">
    <property type="entry name" value="P-loop_NTPase"/>
</dbReference>
<accession>A0A4P9VEJ6</accession>